<dbReference type="InterPro" id="IPR002397">
    <property type="entry name" value="Cyt_P450_B"/>
</dbReference>
<dbReference type="InterPro" id="IPR036396">
    <property type="entry name" value="Cyt_P450_sf"/>
</dbReference>
<dbReference type="CDD" id="cd11030">
    <property type="entry name" value="CYP105-like"/>
    <property type="match status" value="1"/>
</dbReference>
<keyword evidence="2" id="KW-0503">Monooxygenase</keyword>
<evidence type="ECO:0000313" key="4">
    <source>
        <dbReference type="EMBL" id="MCT2585815.1"/>
    </source>
</evidence>
<keyword evidence="5" id="KW-1185">Reference proteome</keyword>
<name>A0ABT2JD87_9PSEU</name>
<accession>A0ABT2JD87</accession>
<dbReference type="PRINTS" id="PR00385">
    <property type="entry name" value="P450"/>
</dbReference>
<reference evidence="4 5" key="1">
    <citation type="submission" date="2021-02" db="EMBL/GenBank/DDBJ databases">
        <title>Actinophytocola xerophila sp. nov., isolated from soil of cotton cropping field.</title>
        <authorList>
            <person name="Huang R."/>
            <person name="Chen X."/>
            <person name="Ge X."/>
            <person name="Liu W."/>
        </authorList>
    </citation>
    <scope>NUCLEOTIDE SEQUENCE [LARGE SCALE GENOMIC DNA]</scope>
    <source>
        <strain evidence="4 5">S1-96</strain>
    </source>
</reference>
<evidence type="ECO:0000313" key="5">
    <source>
        <dbReference type="Proteomes" id="UP001156441"/>
    </source>
</evidence>
<evidence type="ECO:0000256" key="3">
    <source>
        <dbReference type="SAM" id="MobiDB-lite"/>
    </source>
</evidence>
<proteinExistence type="inferred from homology"/>
<keyword evidence="2" id="KW-0408">Iron</keyword>
<dbReference type="InterPro" id="IPR017972">
    <property type="entry name" value="Cyt_P450_CS"/>
</dbReference>
<dbReference type="Gene3D" id="1.10.630.10">
    <property type="entry name" value="Cytochrome P450"/>
    <property type="match status" value="1"/>
</dbReference>
<keyword evidence="2" id="KW-0349">Heme</keyword>
<protein>
    <submittedName>
        <fullName evidence="4">Cytochrome P450</fullName>
    </submittedName>
</protein>
<comment type="similarity">
    <text evidence="1 2">Belongs to the cytochrome P450 family.</text>
</comment>
<dbReference type="PRINTS" id="PR00359">
    <property type="entry name" value="BP450"/>
</dbReference>
<gene>
    <name evidence="4" type="ORF">JT362_22105</name>
</gene>
<dbReference type="Proteomes" id="UP001156441">
    <property type="component" value="Unassembled WGS sequence"/>
</dbReference>
<sequence>MAPASTPPDLPRTRTNPFDPPPEYAALRAEAPISRFVWPNGVEGWLVTTYDEVRKLLADPRLSINRFNSPPPSVSVVKDRKPEAMLPRSLVAMDPPEHTPWRRAIVREMTPRWARSMEPRIQAITREYLERIRDTGPPADLVPELALPVPSRVICEVLGVPAADQEFFQEQAEVRSQVGAPPDRVNAATTALYEYLDQLVSDKRKAGDAEDVLARLARAEIAGEPAPHDIVVGQAMLLLIAGHETTANMIGLGVATLMDNRERIADLSDTVKGAALVEEIMRMHAIIQWGIIRRATADIDLEVNGENVHIAAGDWVVSSLASANRDESRYGCPHAVDTGQNQAPHLTFGYGVHQCAGQSLARTEVRVVLRELFAMFPELRTTSPVAELRYRKDMWVYGLFECPVVW</sequence>
<dbReference type="PANTHER" id="PTHR46696">
    <property type="entry name" value="P450, PUTATIVE (EUROFUNG)-RELATED"/>
    <property type="match status" value="1"/>
</dbReference>
<evidence type="ECO:0000256" key="1">
    <source>
        <dbReference type="ARBA" id="ARBA00010617"/>
    </source>
</evidence>
<feature type="compositionally biased region" description="Pro residues" evidence="3">
    <location>
        <begin position="1"/>
        <end position="10"/>
    </location>
</feature>
<evidence type="ECO:0000256" key="2">
    <source>
        <dbReference type="RuleBase" id="RU000461"/>
    </source>
</evidence>
<dbReference type="RefSeq" id="WP_260193529.1">
    <property type="nucleotide sequence ID" value="NZ_JAFFZE010000016.1"/>
</dbReference>
<dbReference type="InterPro" id="IPR001128">
    <property type="entry name" value="Cyt_P450"/>
</dbReference>
<keyword evidence="2" id="KW-0560">Oxidoreductase</keyword>
<dbReference type="EMBL" id="JAFFZE010000016">
    <property type="protein sequence ID" value="MCT2585815.1"/>
    <property type="molecule type" value="Genomic_DNA"/>
</dbReference>
<keyword evidence="2" id="KW-0479">Metal-binding</keyword>
<comment type="caution">
    <text evidence="4">The sequence shown here is derived from an EMBL/GenBank/DDBJ whole genome shotgun (WGS) entry which is preliminary data.</text>
</comment>
<organism evidence="4 5">
    <name type="scientific">Actinophytocola gossypii</name>
    <dbReference type="NCBI Taxonomy" id="2812003"/>
    <lineage>
        <taxon>Bacteria</taxon>
        <taxon>Bacillati</taxon>
        <taxon>Actinomycetota</taxon>
        <taxon>Actinomycetes</taxon>
        <taxon>Pseudonocardiales</taxon>
        <taxon>Pseudonocardiaceae</taxon>
    </lineage>
</organism>
<dbReference type="SUPFAM" id="SSF48264">
    <property type="entry name" value="Cytochrome P450"/>
    <property type="match status" value="1"/>
</dbReference>
<dbReference type="PROSITE" id="PS00086">
    <property type="entry name" value="CYTOCHROME_P450"/>
    <property type="match status" value="1"/>
</dbReference>
<dbReference type="Pfam" id="PF00067">
    <property type="entry name" value="p450"/>
    <property type="match status" value="1"/>
</dbReference>
<dbReference type="PANTHER" id="PTHR46696:SF1">
    <property type="entry name" value="CYTOCHROME P450 YJIB-RELATED"/>
    <property type="match status" value="1"/>
</dbReference>
<feature type="region of interest" description="Disordered" evidence="3">
    <location>
        <begin position="1"/>
        <end position="22"/>
    </location>
</feature>